<sequence>MAKVPSASFLLAIMPTSSRKKKHSGQYGFTLLELLIVLAMLGLLGSLAMPALGKLIDSLRYHSERSGVLAQINALSYRHYLLAQDSVLKTDNLADALKDDKPALDLPPGWSVRIPVPLHYQFNGYCDGGVMELRTPEHPPEVIRLSAPRCGVSDAQ</sequence>
<evidence type="ECO:0000313" key="3">
    <source>
        <dbReference type="Proteomes" id="UP000613113"/>
    </source>
</evidence>
<evidence type="ECO:0000313" key="2">
    <source>
        <dbReference type="EMBL" id="MBC3885799.1"/>
    </source>
</evidence>
<dbReference type="NCBIfam" id="TIGR02532">
    <property type="entry name" value="IV_pilin_GFxxxE"/>
    <property type="match status" value="1"/>
</dbReference>
<keyword evidence="1" id="KW-1133">Transmembrane helix</keyword>
<organism evidence="2 3">
    <name type="scientific">Undibacterium griseum</name>
    <dbReference type="NCBI Taxonomy" id="2762295"/>
    <lineage>
        <taxon>Bacteria</taxon>
        <taxon>Pseudomonadati</taxon>
        <taxon>Pseudomonadota</taxon>
        <taxon>Betaproteobacteria</taxon>
        <taxon>Burkholderiales</taxon>
        <taxon>Oxalobacteraceae</taxon>
        <taxon>Undibacterium</taxon>
    </lineage>
</organism>
<dbReference type="InterPro" id="IPR012902">
    <property type="entry name" value="N_methyl_site"/>
</dbReference>
<keyword evidence="1" id="KW-0812">Transmembrane</keyword>
<evidence type="ECO:0000256" key="1">
    <source>
        <dbReference type="SAM" id="Phobius"/>
    </source>
</evidence>
<dbReference type="InterPro" id="IPR045584">
    <property type="entry name" value="Pilin-like"/>
</dbReference>
<dbReference type="Proteomes" id="UP000613113">
    <property type="component" value="Unassembled WGS sequence"/>
</dbReference>
<keyword evidence="1" id="KW-0472">Membrane</keyword>
<reference evidence="2 3" key="1">
    <citation type="submission" date="2020-08" db="EMBL/GenBank/DDBJ databases">
        <title>Novel species isolated from subtropical streams in China.</title>
        <authorList>
            <person name="Lu H."/>
        </authorList>
    </citation>
    <scope>NUCLEOTIDE SEQUENCE [LARGE SCALE GENOMIC DNA]</scope>
    <source>
        <strain evidence="2 3">FT31W</strain>
    </source>
</reference>
<dbReference type="EMBL" id="JACOGC010000004">
    <property type="protein sequence ID" value="MBC3885799.1"/>
    <property type="molecule type" value="Genomic_DNA"/>
</dbReference>
<name>A0ABR6YPG7_9BURK</name>
<dbReference type="RefSeq" id="WP_186863354.1">
    <property type="nucleotide sequence ID" value="NZ_JACOGC010000004.1"/>
</dbReference>
<dbReference type="Pfam" id="PF07963">
    <property type="entry name" value="N_methyl"/>
    <property type="match status" value="1"/>
</dbReference>
<accession>A0ABR6YPG7</accession>
<dbReference type="Gene3D" id="3.30.700.10">
    <property type="entry name" value="Glycoprotein, Type 4 Pilin"/>
    <property type="match status" value="1"/>
</dbReference>
<dbReference type="SUPFAM" id="SSF54523">
    <property type="entry name" value="Pili subunits"/>
    <property type="match status" value="1"/>
</dbReference>
<protein>
    <submittedName>
        <fullName evidence="2">Type II secretion system protein</fullName>
    </submittedName>
</protein>
<proteinExistence type="predicted"/>
<keyword evidence="3" id="KW-1185">Reference proteome</keyword>
<gene>
    <name evidence="2" type="ORF">H8K27_11710</name>
</gene>
<feature type="transmembrane region" description="Helical" evidence="1">
    <location>
        <begin position="29"/>
        <end position="52"/>
    </location>
</feature>
<comment type="caution">
    <text evidence="2">The sequence shown here is derived from an EMBL/GenBank/DDBJ whole genome shotgun (WGS) entry which is preliminary data.</text>
</comment>